<protein>
    <recommendedName>
        <fullName evidence="1">Tail spike TSP1/Gp66 N-terminal domain-containing protein</fullName>
    </recommendedName>
</protein>
<keyword evidence="3" id="KW-1185">Reference proteome</keyword>
<feature type="domain" description="Tail spike TSP1/Gp66 N-terminal" evidence="1">
    <location>
        <begin position="68"/>
        <end position="123"/>
    </location>
</feature>
<comment type="caution">
    <text evidence="2">The sequence shown here is derived from an EMBL/GenBank/DDBJ whole genome shotgun (WGS) entry which is preliminary data.</text>
</comment>
<accession>A0AA91IRB9</accession>
<dbReference type="RefSeq" id="WP_061553722.1">
    <property type="nucleotide sequence ID" value="NZ_LXEX01000006.1"/>
</dbReference>
<dbReference type="Pfam" id="PF18668">
    <property type="entry name" value="Tail_spike_N"/>
    <property type="match status" value="1"/>
</dbReference>
<gene>
    <name evidence="2" type="ORF">M993_00448</name>
</gene>
<sequence length="661" mass="71677">MTTTPTNLPVPSESARDLKFNAGKIDEFVTSLALQYIDRFGGKHYTIEGLRKLAFDAISGFGWILVESFEDGATLTLPNQALLWESNGEYYRWAGTLPKTVPAGSTPDSTGGVGPDAWVGIGDAALKTMLATSVGSSMIGMAAGGTLDQVIQYVTPEQFGAIGDGTVHPLSERYSTLAAAQAVYPFVTALTQTIDWAACQKADDDNKGINPIRCPFYAQYHLGNNYLQLNDGSKWYGNTNPANDRVCTTFIREGSVPTFGQDCIVRVINSVDAGSSDEFVRNLSFEGFKLTRKRPRRYASKGDKTIGFHANFAIGLKINVAISGCEYGLLGYGSWNMVGTIIVDSCHKGIWLDPDTATPEHTSPGGSITALDLRVQVDACVFGLVLRHVQYSKITGWVEGMLINPTIYPIYDYTNETAIAVTAYGCDGLDIESLGIEAWQGVMIYGNSSTVTSSIKWNQGALLTNTTGKHGPYYSMSQLMSNAELFTLPATNNSYFYSLNGCLLTLRNMTGDMSSSSFANTFLITVDANARFTMQNTGIYFGSSRIIAPANWVNIIPVGDRFMPDYLVPNGFTYESNGQCISTNWTLKAVNSGDGRVVIDAPAGWKIIDFTVGLVIGTQSQARSYAPIGIVSTNDSQIIFQTGVDTTGFSICYKLRMKVVK</sequence>
<evidence type="ECO:0000313" key="2">
    <source>
        <dbReference type="EMBL" id="OAT60774.1"/>
    </source>
</evidence>
<dbReference type="Proteomes" id="UP000078431">
    <property type="component" value="Unassembled WGS sequence"/>
</dbReference>
<dbReference type="InterPro" id="IPR040775">
    <property type="entry name" value="Tail_spike_N"/>
</dbReference>
<evidence type="ECO:0000313" key="3">
    <source>
        <dbReference type="Proteomes" id="UP000078431"/>
    </source>
</evidence>
<proteinExistence type="predicted"/>
<dbReference type="Gene3D" id="2.10.10.80">
    <property type="match status" value="1"/>
</dbReference>
<dbReference type="EMBL" id="LXEX01000006">
    <property type="protein sequence ID" value="OAT60774.1"/>
    <property type="molecule type" value="Genomic_DNA"/>
</dbReference>
<name>A0AA91IRB9_9GAMM</name>
<reference evidence="2 3" key="1">
    <citation type="submission" date="2016-04" db="EMBL/GenBank/DDBJ databases">
        <title>ATOL: Assembling a taxonomically balanced genome-scale reconstruction of the evolutionary history of the Enterobacteriaceae.</title>
        <authorList>
            <person name="Plunkett G.III."/>
            <person name="Neeno-Eckwall E.C."/>
            <person name="Glasner J.D."/>
            <person name="Perna N.T."/>
        </authorList>
    </citation>
    <scope>NUCLEOTIDE SEQUENCE [LARGE SCALE GENOMIC DNA]</scope>
    <source>
        <strain evidence="2 3">ATCC 12841</strain>
    </source>
</reference>
<organism evidence="2 3">
    <name type="scientific">Obesumbacterium proteus ATCC 12841</name>
    <dbReference type="NCBI Taxonomy" id="1354268"/>
    <lineage>
        <taxon>Bacteria</taxon>
        <taxon>Pseudomonadati</taxon>
        <taxon>Pseudomonadota</taxon>
        <taxon>Gammaproteobacteria</taxon>
        <taxon>Enterobacterales</taxon>
        <taxon>Hafniaceae</taxon>
        <taxon>Obesumbacterium</taxon>
    </lineage>
</organism>
<dbReference type="AlphaFoldDB" id="A0AA91IRB9"/>
<evidence type="ECO:0000259" key="1">
    <source>
        <dbReference type="Pfam" id="PF18668"/>
    </source>
</evidence>